<name>A0ABD0K087_9CAEN</name>
<feature type="non-terminal residue" evidence="1">
    <location>
        <position position="57"/>
    </location>
</feature>
<proteinExistence type="predicted"/>
<sequence>MYKKQANTLSKSVSENEWTEGGVWVEFKGHYFLRVSFTVKPLVVSLGGWLGLCVVGE</sequence>
<dbReference type="Proteomes" id="UP001519460">
    <property type="component" value="Unassembled WGS sequence"/>
</dbReference>
<protein>
    <submittedName>
        <fullName evidence="1">Uncharacterized protein</fullName>
    </submittedName>
</protein>
<keyword evidence="2" id="KW-1185">Reference proteome</keyword>
<reference evidence="1 2" key="1">
    <citation type="journal article" date="2023" name="Sci. Data">
        <title>Genome assembly of the Korean intertidal mud-creeper Batillaria attramentaria.</title>
        <authorList>
            <person name="Patra A.K."/>
            <person name="Ho P.T."/>
            <person name="Jun S."/>
            <person name="Lee S.J."/>
            <person name="Kim Y."/>
            <person name="Won Y.J."/>
        </authorList>
    </citation>
    <scope>NUCLEOTIDE SEQUENCE [LARGE SCALE GENOMIC DNA]</scope>
    <source>
        <strain evidence="1">Wonlab-2016</strain>
    </source>
</reference>
<gene>
    <name evidence="1" type="ORF">BaRGS_00028323</name>
</gene>
<comment type="caution">
    <text evidence="1">The sequence shown here is derived from an EMBL/GenBank/DDBJ whole genome shotgun (WGS) entry which is preliminary data.</text>
</comment>
<evidence type="ECO:0000313" key="1">
    <source>
        <dbReference type="EMBL" id="KAK7480404.1"/>
    </source>
</evidence>
<dbReference type="EMBL" id="JACVVK020000282">
    <property type="protein sequence ID" value="KAK7480404.1"/>
    <property type="molecule type" value="Genomic_DNA"/>
</dbReference>
<evidence type="ECO:0000313" key="2">
    <source>
        <dbReference type="Proteomes" id="UP001519460"/>
    </source>
</evidence>
<dbReference type="AlphaFoldDB" id="A0ABD0K087"/>
<accession>A0ABD0K087</accession>
<organism evidence="1 2">
    <name type="scientific">Batillaria attramentaria</name>
    <dbReference type="NCBI Taxonomy" id="370345"/>
    <lineage>
        <taxon>Eukaryota</taxon>
        <taxon>Metazoa</taxon>
        <taxon>Spiralia</taxon>
        <taxon>Lophotrochozoa</taxon>
        <taxon>Mollusca</taxon>
        <taxon>Gastropoda</taxon>
        <taxon>Caenogastropoda</taxon>
        <taxon>Sorbeoconcha</taxon>
        <taxon>Cerithioidea</taxon>
        <taxon>Batillariidae</taxon>
        <taxon>Batillaria</taxon>
    </lineage>
</organism>